<gene>
    <name evidence="1" type="ORF">FB566_0459</name>
</gene>
<evidence type="ECO:0008006" key="3">
    <source>
        <dbReference type="Google" id="ProtNLM"/>
    </source>
</evidence>
<organism evidence="1 2">
    <name type="scientific">Stackebrandtia endophytica</name>
    <dbReference type="NCBI Taxonomy" id="1496996"/>
    <lineage>
        <taxon>Bacteria</taxon>
        <taxon>Bacillati</taxon>
        <taxon>Actinomycetota</taxon>
        <taxon>Actinomycetes</taxon>
        <taxon>Glycomycetales</taxon>
        <taxon>Glycomycetaceae</taxon>
        <taxon>Stackebrandtia</taxon>
    </lineage>
</organism>
<dbReference type="SUPFAM" id="SSF53335">
    <property type="entry name" value="S-adenosyl-L-methionine-dependent methyltransferases"/>
    <property type="match status" value="1"/>
</dbReference>
<reference evidence="1 2" key="1">
    <citation type="submission" date="2019-06" db="EMBL/GenBank/DDBJ databases">
        <title>Sequencing the genomes of 1000 actinobacteria strains.</title>
        <authorList>
            <person name="Klenk H.-P."/>
        </authorList>
    </citation>
    <scope>NUCLEOTIDE SEQUENCE [LARGE SCALE GENOMIC DNA]</scope>
    <source>
        <strain evidence="1 2">DSM 45928</strain>
    </source>
</reference>
<evidence type="ECO:0000313" key="1">
    <source>
        <dbReference type="EMBL" id="TQL74968.1"/>
    </source>
</evidence>
<proteinExistence type="predicted"/>
<dbReference type="EMBL" id="VFOW01000001">
    <property type="protein sequence ID" value="TQL74968.1"/>
    <property type="molecule type" value="Genomic_DNA"/>
</dbReference>
<dbReference type="Proteomes" id="UP000317043">
    <property type="component" value="Unassembled WGS sequence"/>
</dbReference>
<dbReference type="AlphaFoldDB" id="A0A543AQV6"/>
<comment type="caution">
    <text evidence="1">The sequence shown here is derived from an EMBL/GenBank/DDBJ whole genome shotgun (WGS) entry which is preliminary data.</text>
</comment>
<dbReference type="Gene3D" id="3.40.50.150">
    <property type="entry name" value="Vaccinia Virus protein VP39"/>
    <property type="match status" value="1"/>
</dbReference>
<sequence length="266" mass="27870">MIGDDRLDLDARVDSGVAQLIADPGHPQGWTLVVNDVAQSYVDLADPTRLPMMYARLLAAVADSAGAAAMPLRALHLGAGGLTLPRYIAATRPGSRQTVVEIDRGLAEFVRYGLPLPPGAEISIELDDAADAILRQPPGEYGLIVSDIYRGGRMPAAVAGVPFAERAGESLAPDGLFVVNVLDAVGLLGTRKAAATLRVVFPHVAVIATPPMLRGRRDGNVLVIGARVPLRPQRILAAANRHDATARSLSGDDLSTFIAGTAPITE</sequence>
<evidence type="ECO:0000313" key="2">
    <source>
        <dbReference type="Proteomes" id="UP000317043"/>
    </source>
</evidence>
<dbReference type="RefSeq" id="WP_142034465.1">
    <property type="nucleotide sequence ID" value="NZ_JBHTGS010000002.1"/>
</dbReference>
<keyword evidence="2" id="KW-1185">Reference proteome</keyword>
<dbReference type="InterPro" id="IPR029063">
    <property type="entry name" value="SAM-dependent_MTases_sf"/>
</dbReference>
<dbReference type="OrthoDB" id="8221452at2"/>
<dbReference type="NCBIfam" id="NF037959">
    <property type="entry name" value="MFS_SpdSyn"/>
    <property type="match status" value="1"/>
</dbReference>
<protein>
    <recommendedName>
        <fullName evidence="3">Spermidine synthase</fullName>
    </recommendedName>
</protein>
<dbReference type="InParanoid" id="A0A543AQV6"/>
<accession>A0A543AQV6</accession>
<name>A0A543AQV6_9ACTN</name>